<keyword evidence="2" id="KW-1185">Reference proteome</keyword>
<dbReference type="Proteomes" id="UP000324897">
    <property type="component" value="Chromosome 4"/>
</dbReference>
<evidence type="ECO:0000313" key="1">
    <source>
        <dbReference type="EMBL" id="TVU38589.1"/>
    </source>
</evidence>
<proteinExistence type="predicted"/>
<reference evidence="1 2" key="1">
    <citation type="journal article" date="2019" name="Sci. Rep.">
        <title>A high-quality genome of Eragrostis curvula grass provides insights into Poaceae evolution and supports new strategies to enhance forage quality.</title>
        <authorList>
            <person name="Carballo J."/>
            <person name="Santos B.A.C.M."/>
            <person name="Zappacosta D."/>
            <person name="Garbus I."/>
            <person name="Selva J.P."/>
            <person name="Gallo C.A."/>
            <person name="Diaz A."/>
            <person name="Albertini E."/>
            <person name="Caccamo M."/>
            <person name="Echenique V."/>
        </authorList>
    </citation>
    <scope>NUCLEOTIDE SEQUENCE [LARGE SCALE GENOMIC DNA]</scope>
    <source>
        <strain evidence="2">cv. Victoria</strain>
        <tissue evidence="1">Leaf</tissue>
    </source>
</reference>
<gene>
    <name evidence="1" type="ORF">EJB05_11970</name>
</gene>
<accession>A0A5J9VQV2</accession>
<sequence>MQAREEEEKHASAWEVMGPARSWDWEGGRVGANVGRFFSIGRRIGKLLELLLGLWSIGTFTTWDALGFNSPPEIGTIDGAQCVSGCFYWNVKGMNQLIKLDITRMQFSAFDLPPVGHFNTTVVDAGEGRLGMLSYQYGSASVDTIMQN</sequence>
<feature type="non-terminal residue" evidence="1">
    <location>
        <position position="1"/>
    </location>
</feature>
<dbReference type="PANTHER" id="PTHR31264:SF3">
    <property type="entry name" value="OS07G0554100 PROTEIN"/>
    <property type="match status" value="1"/>
</dbReference>
<comment type="caution">
    <text evidence="1">The sequence shown here is derived from an EMBL/GenBank/DDBJ whole genome shotgun (WGS) entry which is preliminary data.</text>
</comment>
<organism evidence="1 2">
    <name type="scientific">Eragrostis curvula</name>
    <name type="common">weeping love grass</name>
    <dbReference type="NCBI Taxonomy" id="38414"/>
    <lineage>
        <taxon>Eukaryota</taxon>
        <taxon>Viridiplantae</taxon>
        <taxon>Streptophyta</taxon>
        <taxon>Embryophyta</taxon>
        <taxon>Tracheophyta</taxon>
        <taxon>Spermatophyta</taxon>
        <taxon>Magnoliopsida</taxon>
        <taxon>Liliopsida</taxon>
        <taxon>Poales</taxon>
        <taxon>Poaceae</taxon>
        <taxon>PACMAD clade</taxon>
        <taxon>Chloridoideae</taxon>
        <taxon>Eragrostideae</taxon>
        <taxon>Eragrostidinae</taxon>
        <taxon>Eragrostis</taxon>
    </lineage>
</organism>
<protein>
    <submittedName>
        <fullName evidence="1">Uncharacterized protein</fullName>
    </submittedName>
</protein>
<evidence type="ECO:0000313" key="2">
    <source>
        <dbReference type="Proteomes" id="UP000324897"/>
    </source>
</evidence>
<dbReference type="Gramene" id="TVU38589">
    <property type="protein sequence ID" value="TVU38589"/>
    <property type="gene ID" value="EJB05_11970"/>
</dbReference>
<dbReference type="EMBL" id="RWGY01000007">
    <property type="protein sequence ID" value="TVU38589.1"/>
    <property type="molecule type" value="Genomic_DNA"/>
</dbReference>
<name>A0A5J9VQV2_9POAL</name>
<dbReference type="PANTHER" id="PTHR31264">
    <property type="entry name" value="OS07G0554500 PROTEIN-RELATED"/>
    <property type="match status" value="1"/>
</dbReference>
<dbReference type="AlphaFoldDB" id="A0A5J9VQV2"/>